<keyword evidence="5" id="KW-1185">Reference proteome</keyword>
<evidence type="ECO:0000259" key="3">
    <source>
        <dbReference type="Pfam" id="PF20059"/>
    </source>
</evidence>
<dbReference type="OrthoDB" id="4775046at2"/>
<feature type="region of interest" description="Disordered" evidence="1">
    <location>
        <begin position="53"/>
        <end position="83"/>
    </location>
</feature>
<keyword evidence="2" id="KW-1133">Transmembrane helix</keyword>
<evidence type="ECO:0000256" key="2">
    <source>
        <dbReference type="SAM" id="Phobius"/>
    </source>
</evidence>
<dbReference type="RefSeq" id="WP_010849152.1">
    <property type="nucleotide sequence ID" value="NZ_HF570956.1"/>
</dbReference>
<dbReference type="AlphaFoldDB" id="N0E4R4"/>
<feature type="transmembrane region" description="Helical" evidence="2">
    <location>
        <begin position="31"/>
        <end position="49"/>
    </location>
</feature>
<organism evidence="4 5">
    <name type="scientific">Phycicoccus elongatus Lp2</name>
    <dbReference type="NCBI Taxonomy" id="1193181"/>
    <lineage>
        <taxon>Bacteria</taxon>
        <taxon>Bacillati</taxon>
        <taxon>Actinomycetota</taxon>
        <taxon>Actinomycetes</taxon>
        <taxon>Micrococcales</taxon>
        <taxon>Intrasporangiaceae</taxon>
        <taxon>Phycicoccus</taxon>
    </lineage>
</organism>
<keyword evidence="2" id="KW-0472">Membrane</keyword>
<feature type="compositionally biased region" description="Polar residues" evidence="1">
    <location>
        <begin position="53"/>
        <end position="64"/>
    </location>
</feature>
<name>N0E4R4_9MICO</name>
<evidence type="ECO:0000256" key="1">
    <source>
        <dbReference type="SAM" id="MobiDB-lite"/>
    </source>
</evidence>
<comment type="caution">
    <text evidence="4">The sequence shown here is derived from an EMBL/GenBank/DDBJ whole genome shotgun (WGS) entry which is preliminary data.</text>
</comment>
<evidence type="ECO:0000313" key="4">
    <source>
        <dbReference type="EMBL" id="CCH70049.1"/>
    </source>
</evidence>
<dbReference type="EMBL" id="CAIZ01000119">
    <property type="protein sequence ID" value="CCH70049.1"/>
    <property type="molecule type" value="Genomic_DNA"/>
</dbReference>
<feature type="compositionally biased region" description="Basic and acidic residues" evidence="1">
    <location>
        <begin position="74"/>
        <end position="83"/>
    </location>
</feature>
<evidence type="ECO:0000313" key="5">
    <source>
        <dbReference type="Proteomes" id="UP000013167"/>
    </source>
</evidence>
<dbReference type="Proteomes" id="UP000013167">
    <property type="component" value="Unassembled WGS sequence"/>
</dbReference>
<accession>N0E4R4</accession>
<dbReference type="InterPro" id="IPR045597">
    <property type="entry name" value="DUF6458"/>
</dbReference>
<keyword evidence="2" id="KW-0812">Transmembrane</keyword>
<dbReference type="HOGENOM" id="CLU_173182_2_0_11"/>
<dbReference type="Pfam" id="PF20059">
    <property type="entry name" value="DUF6458"/>
    <property type="match status" value="1"/>
</dbReference>
<dbReference type="STRING" id="1193181.BN10_50006"/>
<sequence>MYIGLGIALLVIGAILYFAVTASIGGISISMIGVILMIGGVLAIVLSFLQQAGNRSRGITTTRETSVDPGSGSRIERTDVDPH</sequence>
<gene>
    <name evidence="4" type="ORF">BN10_50006</name>
</gene>
<protein>
    <recommendedName>
        <fullName evidence="3">DUF6458 domain-containing protein</fullName>
    </recommendedName>
</protein>
<proteinExistence type="predicted"/>
<dbReference type="eggNOG" id="ENOG5033B4D">
    <property type="taxonomic scope" value="Bacteria"/>
</dbReference>
<feature type="domain" description="DUF6458" evidence="3">
    <location>
        <begin position="1"/>
        <end position="74"/>
    </location>
</feature>
<reference evidence="4 5" key="1">
    <citation type="journal article" date="2013" name="ISME J.">
        <title>A metabolic model for members of the genus Tetrasphaera involved in enhanced biological phosphorus removal.</title>
        <authorList>
            <person name="Kristiansen R."/>
            <person name="Nguyen H.T.T."/>
            <person name="Saunders A.M."/>
            <person name="Nielsen J.L."/>
            <person name="Wimmer R."/>
            <person name="Le V.Q."/>
            <person name="McIlroy S.J."/>
            <person name="Petrovski S."/>
            <person name="Seviour R.J."/>
            <person name="Calteau A."/>
            <person name="Nielsen K.L."/>
            <person name="Nielsen P.H."/>
        </authorList>
    </citation>
    <scope>NUCLEOTIDE SEQUENCE [LARGE SCALE GENOMIC DNA]</scope>
    <source>
        <strain evidence="4 5">Lp2</strain>
    </source>
</reference>